<protein>
    <submittedName>
        <fullName evidence="1">Uncharacterized protein</fullName>
    </submittedName>
</protein>
<name>A0A6G7GUB9_KUEST</name>
<dbReference type="AlphaFoldDB" id="A0A6G7GUB9"/>
<evidence type="ECO:0000313" key="1">
    <source>
        <dbReference type="EMBL" id="QII12807.1"/>
    </source>
</evidence>
<reference evidence="1 2" key="1">
    <citation type="submission" date="2020-02" db="EMBL/GenBank/DDBJ databases">
        <title>Newly sequenced genome of strain CSTR1 showed variability in Candidatus Kuenenia stuttgartiensis genomes.</title>
        <authorList>
            <person name="Ding C."/>
            <person name="Adrian L."/>
        </authorList>
    </citation>
    <scope>NUCLEOTIDE SEQUENCE [LARGE SCALE GENOMIC DNA]</scope>
    <source>
        <strain evidence="1 2">CSTR1</strain>
    </source>
</reference>
<sequence length="38" mass="4341">MTNADYSEDTCFGKKHITISYGMDFGFPLFLAVRHMVP</sequence>
<gene>
    <name evidence="1" type="ORF">KsCSTR_34280</name>
</gene>
<accession>A0A6G7GUB9</accession>
<dbReference type="EMBL" id="CP049055">
    <property type="protein sequence ID" value="QII12807.1"/>
    <property type="molecule type" value="Genomic_DNA"/>
</dbReference>
<evidence type="ECO:0000313" key="2">
    <source>
        <dbReference type="Proteomes" id="UP000501926"/>
    </source>
</evidence>
<proteinExistence type="predicted"/>
<organism evidence="1 2">
    <name type="scientific">Kuenenia stuttgartiensis</name>
    <dbReference type="NCBI Taxonomy" id="174633"/>
    <lineage>
        <taxon>Bacteria</taxon>
        <taxon>Pseudomonadati</taxon>
        <taxon>Planctomycetota</taxon>
        <taxon>Candidatus Brocadiia</taxon>
        <taxon>Candidatus Brocadiales</taxon>
        <taxon>Candidatus Brocadiaceae</taxon>
        <taxon>Candidatus Kuenenia</taxon>
    </lineage>
</organism>
<dbReference type="Proteomes" id="UP000501926">
    <property type="component" value="Chromosome"/>
</dbReference>